<evidence type="ECO:0000256" key="2">
    <source>
        <dbReference type="ARBA" id="ARBA00022434"/>
    </source>
</evidence>
<dbReference type="InterPro" id="IPR009078">
    <property type="entry name" value="Ferritin-like_SF"/>
</dbReference>
<feature type="binding site" evidence="6">
    <location>
        <position position="17"/>
    </location>
    <ligand>
        <name>Fe cation</name>
        <dbReference type="ChEBI" id="CHEBI:24875"/>
        <label>1</label>
    </ligand>
</feature>
<accession>A0A1U9NP32</accession>
<dbReference type="CDD" id="cd01055">
    <property type="entry name" value="Nonheme_Ferritin"/>
    <property type="match status" value="1"/>
</dbReference>
<dbReference type="InterPro" id="IPR008331">
    <property type="entry name" value="Ferritin_DPS_dom"/>
</dbReference>
<evidence type="ECO:0000256" key="5">
    <source>
        <dbReference type="ARBA" id="ARBA00023004"/>
    </source>
</evidence>
<feature type="binding site" evidence="6">
    <location>
        <position position="127"/>
    </location>
    <ligand>
        <name>Fe cation</name>
        <dbReference type="ChEBI" id="CHEBI:24875"/>
        <label>1</label>
    </ligand>
</feature>
<keyword evidence="5 6" id="KW-0408">Iron</keyword>
<keyword evidence="4 9" id="KW-0560">Oxidoreductase</keyword>
<dbReference type="Gene3D" id="1.20.1260.10">
    <property type="match status" value="1"/>
</dbReference>
<dbReference type="Pfam" id="PF00210">
    <property type="entry name" value="Ferritin"/>
    <property type="match status" value="1"/>
</dbReference>
<evidence type="ECO:0000313" key="9">
    <source>
        <dbReference type="EMBL" id="AQT69494.1"/>
    </source>
</evidence>
<dbReference type="AlphaFoldDB" id="A0A1U9NP32"/>
<dbReference type="PANTHER" id="PTHR11431">
    <property type="entry name" value="FERRITIN"/>
    <property type="match status" value="1"/>
</dbReference>
<dbReference type="FunFam" id="1.20.1260.10:FF:000001">
    <property type="entry name" value="Non-heme ferritin"/>
    <property type="match status" value="1"/>
</dbReference>
<dbReference type="GO" id="GO:0008199">
    <property type="term" value="F:ferric iron binding"/>
    <property type="evidence" value="ECO:0007669"/>
    <property type="project" value="InterPro"/>
</dbReference>
<dbReference type="GO" id="GO:0006879">
    <property type="term" value="P:intracellular iron ion homeostasis"/>
    <property type="evidence" value="ECO:0007669"/>
    <property type="project" value="UniProtKB-KW"/>
</dbReference>
<evidence type="ECO:0000256" key="6">
    <source>
        <dbReference type="PIRSR" id="PIRSR601519-1"/>
    </source>
</evidence>
<name>A0A1U9NP32_9BACT</name>
<comment type="function">
    <text evidence="7">Iron-storage protein.</text>
</comment>
<keyword evidence="10" id="KW-1185">Reference proteome</keyword>
<gene>
    <name evidence="9" type="primary">ftnA</name>
    <name evidence="9" type="ORF">STSP2_02685</name>
</gene>
<dbReference type="EC" id="1.16.3.2" evidence="7"/>
<comment type="catalytic activity">
    <reaction evidence="7">
        <text>4 Fe(2+) + O2 + 6 H2O = 4 iron(III) oxide-hydroxide + 12 H(+)</text>
        <dbReference type="Rhea" id="RHEA:11972"/>
        <dbReference type="ChEBI" id="CHEBI:15377"/>
        <dbReference type="ChEBI" id="CHEBI:15378"/>
        <dbReference type="ChEBI" id="CHEBI:15379"/>
        <dbReference type="ChEBI" id="CHEBI:29033"/>
        <dbReference type="ChEBI" id="CHEBI:78619"/>
        <dbReference type="EC" id="1.16.3.2"/>
    </reaction>
</comment>
<dbReference type="InterPro" id="IPR012347">
    <property type="entry name" value="Ferritin-like"/>
</dbReference>
<dbReference type="GO" id="GO:0008198">
    <property type="term" value="F:ferrous iron binding"/>
    <property type="evidence" value="ECO:0007669"/>
    <property type="project" value="TreeGrafter"/>
</dbReference>
<dbReference type="STRING" id="1936003.STSP2_02685"/>
<dbReference type="SUPFAM" id="SSF47240">
    <property type="entry name" value="Ferritin-like"/>
    <property type="match status" value="1"/>
</dbReference>
<evidence type="ECO:0000256" key="3">
    <source>
        <dbReference type="ARBA" id="ARBA00022723"/>
    </source>
</evidence>
<dbReference type="GO" id="GO:0006826">
    <property type="term" value="P:iron ion transport"/>
    <property type="evidence" value="ECO:0007669"/>
    <property type="project" value="InterPro"/>
</dbReference>
<dbReference type="KEGG" id="alus:STSP2_02685"/>
<dbReference type="GO" id="GO:0042802">
    <property type="term" value="F:identical protein binding"/>
    <property type="evidence" value="ECO:0007669"/>
    <property type="project" value="UniProtKB-ARBA"/>
</dbReference>
<keyword evidence="3 6" id="KW-0479">Metal-binding</keyword>
<dbReference type="InterPro" id="IPR001519">
    <property type="entry name" value="Ferritin"/>
</dbReference>
<comment type="similarity">
    <text evidence="1 7">Belongs to the ferritin family. Prokaryotic subfamily.</text>
</comment>
<feature type="domain" description="Ferritin-like diiron" evidence="8">
    <location>
        <begin position="1"/>
        <end position="145"/>
    </location>
</feature>
<feature type="binding site" evidence="6">
    <location>
        <position position="53"/>
    </location>
    <ligand>
        <name>Fe cation</name>
        <dbReference type="ChEBI" id="CHEBI:24875"/>
        <label>1</label>
    </ligand>
</feature>
<dbReference type="InterPro" id="IPR041719">
    <property type="entry name" value="Ferritin_prok"/>
</dbReference>
<proteinExistence type="inferred from homology"/>
<keyword evidence="7" id="KW-0963">Cytoplasm</keyword>
<evidence type="ECO:0000256" key="7">
    <source>
        <dbReference type="RuleBase" id="RU361145"/>
    </source>
</evidence>
<dbReference type="RefSeq" id="WP_146663175.1">
    <property type="nucleotide sequence ID" value="NZ_CP019791.1"/>
</dbReference>
<dbReference type="EMBL" id="CP019791">
    <property type="protein sequence ID" value="AQT69494.1"/>
    <property type="molecule type" value="Genomic_DNA"/>
</dbReference>
<evidence type="ECO:0000256" key="1">
    <source>
        <dbReference type="ARBA" id="ARBA00006950"/>
    </source>
</evidence>
<sequence length="172" mass="19550">MVPEKIEKALNSQINAELYSGYMYLSMSAYFEGMDLDGFANWMRVQAQEEQSHAMKIYDFVNFRGGKVNLTAIDGPPTEWASPLAVLEATLEHEQKVTGLINKLVKLAREEDDYATENFLQWFVDEQVEEEDNAGKLVSQLKLVEGNPQALFMMDRELGQRTFTPEEAEGEA</sequence>
<protein>
    <recommendedName>
        <fullName evidence="7">Ferritin</fullName>
        <ecNumber evidence="7">1.16.3.2</ecNumber>
    </recommendedName>
</protein>
<dbReference type="OrthoDB" id="9801481at2"/>
<evidence type="ECO:0000259" key="8">
    <source>
        <dbReference type="PROSITE" id="PS50905"/>
    </source>
</evidence>
<organism evidence="9 10">
    <name type="scientific">Anaerohalosphaera lusitana</name>
    <dbReference type="NCBI Taxonomy" id="1936003"/>
    <lineage>
        <taxon>Bacteria</taxon>
        <taxon>Pseudomonadati</taxon>
        <taxon>Planctomycetota</taxon>
        <taxon>Phycisphaerae</taxon>
        <taxon>Sedimentisphaerales</taxon>
        <taxon>Anaerohalosphaeraceae</taxon>
        <taxon>Anaerohalosphaera</taxon>
    </lineage>
</organism>
<evidence type="ECO:0000313" key="10">
    <source>
        <dbReference type="Proteomes" id="UP000189674"/>
    </source>
</evidence>
<feature type="binding site" evidence="6">
    <location>
        <position position="50"/>
    </location>
    <ligand>
        <name>Fe cation</name>
        <dbReference type="ChEBI" id="CHEBI:24875"/>
        <label>1</label>
    </ligand>
</feature>
<dbReference type="PROSITE" id="PS50905">
    <property type="entry name" value="FERRITIN_LIKE"/>
    <property type="match status" value="1"/>
</dbReference>
<feature type="binding site" evidence="6">
    <location>
        <position position="94"/>
    </location>
    <ligand>
        <name>Fe cation</name>
        <dbReference type="ChEBI" id="CHEBI:24875"/>
        <label>1</label>
    </ligand>
</feature>
<dbReference type="Proteomes" id="UP000189674">
    <property type="component" value="Chromosome"/>
</dbReference>
<reference evidence="10" key="1">
    <citation type="submission" date="2017-02" db="EMBL/GenBank/DDBJ databases">
        <title>Comparative genomics and description of representatives of a novel lineage of planctomycetes thriving in anoxic sediments.</title>
        <authorList>
            <person name="Spring S."/>
            <person name="Bunk B."/>
            <person name="Sproer C."/>
        </authorList>
    </citation>
    <scope>NUCLEOTIDE SEQUENCE [LARGE SCALE GENOMIC DNA]</scope>
    <source>
        <strain evidence="10">ST-NAGAB-D1</strain>
    </source>
</reference>
<comment type="subcellular location">
    <subcellularLocation>
        <location evidence="7">Cytoplasm</location>
    </subcellularLocation>
</comment>
<dbReference type="GO" id="GO:0004322">
    <property type="term" value="F:ferroxidase activity"/>
    <property type="evidence" value="ECO:0007669"/>
    <property type="project" value="TreeGrafter"/>
</dbReference>
<keyword evidence="2 7" id="KW-0409">Iron storage</keyword>
<evidence type="ECO:0000256" key="4">
    <source>
        <dbReference type="ARBA" id="ARBA00023002"/>
    </source>
</evidence>
<dbReference type="PANTHER" id="PTHR11431:SF127">
    <property type="entry name" value="BACTERIAL NON-HEME FERRITIN"/>
    <property type="match status" value="1"/>
</dbReference>
<dbReference type="GO" id="GO:0005829">
    <property type="term" value="C:cytosol"/>
    <property type="evidence" value="ECO:0007669"/>
    <property type="project" value="TreeGrafter"/>
</dbReference>
<dbReference type="InterPro" id="IPR009040">
    <property type="entry name" value="Ferritin-like_diiron"/>
</dbReference>